<dbReference type="SUPFAM" id="SSF48403">
    <property type="entry name" value="Ankyrin repeat"/>
    <property type="match status" value="1"/>
</dbReference>
<gene>
    <name evidence="4" type="ORF">N7469_009101</name>
</gene>
<protein>
    <recommendedName>
        <fullName evidence="6">Ankyrin repeat protein</fullName>
    </recommendedName>
</protein>
<accession>A0A9W9THF4</accession>
<evidence type="ECO:0000313" key="5">
    <source>
        <dbReference type="Proteomes" id="UP001147733"/>
    </source>
</evidence>
<dbReference type="OrthoDB" id="194358at2759"/>
<dbReference type="Pfam" id="PF12796">
    <property type="entry name" value="Ank_2"/>
    <property type="match status" value="1"/>
</dbReference>
<feature type="repeat" description="ANK" evidence="3">
    <location>
        <begin position="221"/>
        <end position="253"/>
    </location>
</feature>
<dbReference type="Gene3D" id="1.25.40.20">
    <property type="entry name" value="Ankyrin repeat-containing domain"/>
    <property type="match status" value="2"/>
</dbReference>
<dbReference type="RefSeq" id="XP_056497784.1">
    <property type="nucleotide sequence ID" value="XM_056648019.1"/>
</dbReference>
<comment type="caution">
    <text evidence="4">The sequence shown here is derived from an EMBL/GenBank/DDBJ whole genome shotgun (WGS) entry which is preliminary data.</text>
</comment>
<reference evidence="4" key="2">
    <citation type="journal article" date="2023" name="IMA Fungus">
        <title>Comparative genomic study of the Penicillium genus elucidates a diverse pangenome and 15 lateral gene transfer events.</title>
        <authorList>
            <person name="Petersen C."/>
            <person name="Sorensen T."/>
            <person name="Nielsen M.R."/>
            <person name="Sondergaard T.E."/>
            <person name="Sorensen J.L."/>
            <person name="Fitzpatrick D.A."/>
            <person name="Frisvad J.C."/>
            <person name="Nielsen K.L."/>
        </authorList>
    </citation>
    <scope>NUCLEOTIDE SEQUENCE</scope>
    <source>
        <strain evidence="4">IBT 23319</strain>
    </source>
</reference>
<evidence type="ECO:0000256" key="3">
    <source>
        <dbReference type="PROSITE-ProRule" id="PRU00023"/>
    </source>
</evidence>
<keyword evidence="5" id="KW-1185">Reference proteome</keyword>
<proteinExistence type="predicted"/>
<dbReference type="PROSITE" id="PS50297">
    <property type="entry name" value="ANK_REP_REGION"/>
    <property type="match status" value="1"/>
</dbReference>
<evidence type="ECO:0000256" key="1">
    <source>
        <dbReference type="ARBA" id="ARBA00022737"/>
    </source>
</evidence>
<keyword evidence="1" id="KW-0677">Repeat</keyword>
<dbReference type="SMART" id="SM00248">
    <property type="entry name" value="ANK"/>
    <property type="match status" value="4"/>
</dbReference>
<evidence type="ECO:0000313" key="4">
    <source>
        <dbReference type="EMBL" id="KAJ5222861.1"/>
    </source>
</evidence>
<dbReference type="EMBL" id="JAPQKT010000008">
    <property type="protein sequence ID" value="KAJ5222861.1"/>
    <property type="molecule type" value="Genomic_DNA"/>
</dbReference>
<sequence length="284" mass="31661">MTIQFQFLDPPNRDSQAVDLFLKACRHGDLATVQENLEQADDAWLAHGLKEAAEGDQPEMMDFLLEKGAIIQIWPVQAAKSKPAWEVLLKHGLDVNNPMPWGHVPLMSVVSKNNPELLKWYLSQGADPNLGLPRISIKEKGSIDASDLPSPNSSAALEAASRDCDTGIIDILLEHGARFEDSLVFHYALMREQGDRTPMMEYLLNLGADINQFGWLSSLPHGGTALHLAAFFGRLDDVRWLLEHGADPTIKARGKYMPESYAIIRNHFAVLKLIHDWRGIVPVD</sequence>
<keyword evidence="2 3" id="KW-0040">ANK repeat</keyword>
<evidence type="ECO:0000256" key="2">
    <source>
        <dbReference type="ARBA" id="ARBA00023043"/>
    </source>
</evidence>
<organism evidence="4 5">
    <name type="scientific">Penicillium citrinum</name>
    <dbReference type="NCBI Taxonomy" id="5077"/>
    <lineage>
        <taxon>Eukaryota</taxon>
        <taxon>Fungi</taxon>
        <taxon>Dikarya</taxon>
        <taxon>Ascomycota</taxon>
        <taxon>Pezizomycotina</taxon>
        <taxon>Eurotiomycetes</taxon>
        <taxon>Eurotiomycetidae</taxon>
        <taxon>Eurotiales</taxon>
        <taxon>Aspergillaceae</taxon>
        <taxon>Penicillium</taxon>
    </lineage>
</organism>
<dbReference type="Proteomes" id="UP001147733">
    <property type="component" value="Unassembled WGS sequence"/>
</dbReference>
<dbReference type="InterPro" id="IPR036770">
    <property type="entry name" value="Ankyrin_rpt-contain_sf"/>
</dbReference>
<dbReference type="AlphaFoldDB" id="A0A9W9THF4"/>
<dbReference type="PANTHER" id="PTHR24189">
    <property type="entry name" value="MYOTROPHIN"/>
    <property type="match status" value="1"/>
</dbReference>
<dbReference type="PROSITE" id="PS50088">
    <property type="entry name" value="ANK_REPEAT"/>
    <property type="match status" value="1"/>
</dbReference>
<evidence type="ECO:0008006" key="6">
    <source>
        <dbReference type="Google" id="ProtNLM"/>
    </source>
</evidence>
<dbReference type="InterPro" id="IPR002110">
    <property type="entry name" value="Ankyrin_rpt"/>
</dbReference>
<name>A0A9W9THF4_PENCI</name>
<dbReference type="PANTHER" id="PTHR24189:SF50">
    <property type="entry name" value="ANKYRIN REPEAT AND SOCS BOX PROTEIN 2"/>
    <property type="match status" value="1"/>
</dbReference>
<dbReference type="GeneID" id="81387186"/>
<reference evidence="4" key="1">
    <citation type="submission" date="2022-11" db="EMBL/GenBank/DDBJ databases">
        <authorList>
            <person name="Petersen C."/>
        </authorList>
    </citation>
    <scope>NUCLEOTIDE SEQUENCE</scope>
    <source>
        <strain evidence="4">IBT 23319</strain>
    </source>
</reference>
<dbReference type="InterPro" id="IPR050745">
    <property type="entry name" value="Multifunctional_regulatory"/>
</dbReference>